<dbReference type="RefSeq" id="WP_343756689.1">
    <property type="nucleotide sequence ID" value="NZ_BAAACW010000149.1"/>
</dbReference>
<dbReference type="InterPro" id="IPR041380">
    <property type="entry name" value="Acetyltransf_17"/>
</dbReference>
<dbReference type="Gene3D" id="3.40.630.30">
    <property type="match status" value="2"/>
</dbReference>
<sequence>MTIKYISSQKLGAYFDLQNYAFPADPAGNREERTDVIWDSIIPLGVYDEEGSLQSALIIRQYQAFMHGKKLPMGGIANVASYPEARGQGNIRELFKETLSIMRKEGMLLSYLSPFSYRFYRQYGYELAFEYREYRFTDFSFNFKPKKMKGTVERVKWKNEQDVIKQLYTQKYENAVGPVDREEWVWKENKLRSSDRTIAVYRNESGDPEGYIFYRFNDQGGLVFTIEELVALTGQAEKALWSFIASHDSQFDTFTFKTGAVNNLSHLFNEPRAEQQWVSGMMARIVDFEAFLKAYPFKEGANQSFVLEVENDFADWNNGVYTLNTDGHATEVKKGEGNPSDEKISADIQTWSQLFMGTRTSEDLYHQEKLHGKLETIKALEELIEKKQPELYDFF</sequence>
<feature type="domain" description="N-acetyltransferase" evidence="1">
    <location>
        <begin position="1"/>
        <end position="146"/>
    </location>
</feature>
<dbReference type="InterPro" id="IPR000182">
    <property type="entry name" value="GNAT_dom"/>
</dbReference>
<dbReference type="Pfam" id="PF13530">
    <property type="entry name" value="SCP2_2"/>
    <property type="match status" value="1"/>
</dbReference>
<dbReference type="InterPro" id="IPR036527">
    <property type="entry name" value="SCP2_sterol-bd_dom_sf"/>
</dbReference>
<dbReference type="SUPFAM" id="SSF55718">
    <property type="entry name" value="SCP-like"/>
    <property type="match status" value="1"/>
</dbReference>
<comment type="caution">
    <text evidence="2">The sequence shown here is derived from an EMBL/GenBank/DDBJ whole genome shotgun (WGS) entry which is preliminary data.</text>
</comment>
<dbReference type="SUPFAM" id="SSF55729">
    <property type="entry name" value="Acyl-CoA N-acyltransferases (Nat)"/>
    <property type="match status" value="1"/>
</dbReference>
<dbReference type="Gene3D" id="3.30.1050.10">
    <property type="entry name" value="SCP2 sterol-binding domain"/>
    <property type="match status" value="1"/>
</dbReference>
<dbReference type="InterPro" id="IPR025559">
    <property type="entry name" value="Eis_dom"/>
</dbReference>
<reference evidence="3" key="1">
    <citation type="journal article" date="2019" name="Int. J. Syst. Evol. Microbiol.">
        <title>The Global Catalogue of Microorganisms (GCM) 10K type strain sequencing project: providing services to taxonomists for standard genome sequencing and annotation.</title>
        <authorList>
            <consortium name="The Broad Institute Genomics Platform"/>
            <consortium name="The Broad Institute Genome Sequencing Center for Infectious Disease"/>
            <person name="Wu L."/>
            <person name="Ma J."/>
        </authorList>
    </citation>
    <scope>NUCLEOTIDE SEQUENCE [LARGE SCALE GENOMIC DNA]</scope>
    <source>
        <strain evidence="3">JCM 12662</strain>
    </source>
</reference>
<protein>
    <submittedName>
        <fullName evidence="2">GNAT family N-acetyltransferase</fullName>
    </submittedName>
</protein>
<dbReference type="Proteomes" id="UP001501166">
    <property type="component" value="Unassembled WGS sequence"/>
</dbReference>
<dbReference type="EMBL" id="BAAACW010000149">
    <property type="protein sequence ID" value="GAA0370473.1"/>
    <property type="molecule type" value="Genomic_DNA"/>
</dbReference>
<evidence type="ECO:0000313" key="2">
    <source>
        <dbReference type="EMBL" id="GAA0370473.1"/>
    </source>
</evidence>
<evidence type="ECO:0000259" key="1">
    <source>
        <dbReference type="PROSITE" id="PS51186"/>
    </source>
</evidence>
<dbReference type="PROSITE" id="PS51186">
    <property type="entry name" value="GNAT"/>
    <property type="match status" value="1"/>
</dbReference>
<dbReference type="PANTHER" id="PTHR37817:SF1">
    <property type="entry name" value="N-ACETYLTRANSFERASE EIS"/>
    <property type="match status" value="1"/>
</dbReference>
<name>A0ABP3HK56_9LACT</name>
<proteinExistence type="predicted"/>
<keyword evidence="3" id="KW-1185">Reference proteome</keyword>
<evidence type="ECO:0000313" key="3">
    <source>
        <dbReference type="Proteomes" id="UP001501166"/>
    </source>
</evidence>
<organism evidence="2 3">
    <name type="scientific">Alkalibacterium iburiense</name>
    <dbReference type="NCBI Taxonomy" id="290589"/>
    <lineage>
        <taxon>Bacteria</taxon>
        <taxon>Bacillati</taxon>
        <taxon>Bacillota</taxon>
        <taxon>Bacilli</taxon>
        <taxon>Lactobacillales</taxon>
        <taxon>Carnobacteriaceae</taxon>
        <taxon>Alkalibacterium</taxon>
    </lineage>
</organism>
<dbReference type="PANTHER" id="PTHR37817">
    <property type="entry name" value="N-ACETYLTRANSFERASE EIS"/>
    <property type="match status" value="1"/>
</dbReference>
<dbReference type="InterPro" id="IPR051554">
    <property type="entry name" value="Acetyltransferase_Eis"/>
</dbReference>
<dbReference type="Pfam" id="PF13527">
    <property type="entry name" value="Acetyltransf_9"/>
    <property type="match status" value="1"/>
</dbReference>
<dbReference type="InterPro" id="IPR016181">
    <property type="entry name" value="Acyl_CoA_acyltransferase"/>
</dbReference>
<gene>
    <name evidence="2" type="ORF">GCM10008932_22470</name>
</gene>
<accession>A0ABP3HK56</accession>
<dbReference type="Pfam" id="PF17668">
    <property type="entry name" value="Acetyltransf_17"/>
    <property type="match status" value="1"/>
</dbReference>